<dbReference type="EMBL" id="CP002565">
    <property type="protein sequence ID" value="AEB67588.1"/>
    <property type="molecule type" value="Genomic_DNA"/>
</dbReference>
<dbReference type="RefSeq" id="WP_013718645.1">
    <property type="nucleotide sequence ID" value="NC_015416.1"/>
</dbReference>
<organism evidence="1 2">
    <name type="scientific">Methanothrix soehngenii (strain ATCC 5969 / DSM 3671 / JCM 10134 / NBRC 103675 / OCM 69 / GP-6)</name>
    <name type="common">Methanosaeta concilii</name>
    <dbReference type="NCBI Taxonomy" id="990316"/>
    <lineage>
        <taxon>Archaea</taxon>
        <taxon>Methanobacteriati</taxon>
        <taxon>Methanobacteriota</taxon>
        <taxon>Stenosarchaea group</taxon>
        <taxon>Methanomicrobia</taxon>
        <taxon>Methanotrichales</taxon>
        <taxon>Methanotrichaceae</taxon>
        <taxon>Methanothrix</taxon>
    </lineage>
</organism>
<evidence type="ECO:0000313" key="2">
    <source>
        <dbReference type="Proteomes" id="UP000007807"/>
    </source>
</evidence>
<dbReference type="Proteomes" id="UP000007807">
    <property type="component" value="Chromosome"/>
</dbReference>
<dbReference type="InParanoid" id="F4BY83"/>
<dbReference type="STRING" id="990316.MCON_0795"/>
<dbReference type="KEGG" id="mcj:MCON_0795"/>
<keyword evidence="2" id="KW-1185">Reference proteome</keyword>
<dbReference type="AlphaFoldDB" id="F4BY83"/>
<evidence type="ECO:0008006" key="3">
    <source>
        <dbReference type="Google" id="ProtNLM"/>
    </source>
</evidence>
<reference evidence="1 2" key="1">
    <citation type="journal article" date="2011" name="J. Bacteriol.">
        <title>Complete genome sequence of Methanosaeta concilii, a specialist in aceticlastic methanogenesis.</title>
        <authorList>
            <person name="Barber R.D."/>
            <person name="Zhang L."/>
            <person name="Harnack M."/>
            <person name="Olson M.V."/>
            <person name="Kaul R."/>
            <person name="Ingram-Smith C."/>
            <person name="Smith K.S."/>
        </authorList>
    </citation>
    <scope>NUCLEOTIDE SEQUENCE [LARGE SCALE GENOMIC DNA]</scope>
    <source>
        <strain evidence="2">ATCC 5969 / DSM 3671 / JCM 10134 / NBRC 103675 / OCM 69 / GP-6</strain>
    </source>
</reference>
<evidence type="ECO:0000313" key="1">
    <source>
        <dbReference type="EMBL" id="AEB67588.1"/>
    </source>
</evidence>
<name>F4BY83_METSG</name>
<protein>
    <recommendedName>
        <fullName evidence="3">PIN domain-containing protein</fullName>
    </recommendedName>
</protein>
<accession>F4BY83</accession>
<proteinExistence type="predicted"/>
<dbReference type="GeneID" id="10460499"/>
<sequence length="176" mass="20003">MSSPDGLCLVIDASVATSTGERGQRGVLCQQFLKIMIERTSHRLVMTKEIGAEWDVHSHPFARKWRRSMNAKKRVDRPRIDHDPLLAEKIVRANTPEKALNAMEKDLHLVEAARATDNRIVSLDDAARRYFCATSAIAGELRQILWVNPAMETERPIQWLEEGAPNEEERLIRPPA</sequence>
<dbReference type="HOGENOM" id="CLU_1488135_0_0_2"/>
<gene>
    <name evidence="1" type="ordered locus">MCON_0795</name>
</gene>